<dbReference type="InterPro" id="IPR050071">
    <property type="entry name" value="Dehydroquinate_synthase"/>
</dbReference>
<evidence type="ECO:0000256" key="4">
    <source>
        <dbReference type="ARBA" id="ARBA00004496"/>
    </source>
</evidence>
<comment type="pathway">
    <text evidence="5 18">Metabolic intermediate biosynthesis; chorismate biosynthesis; chorismate from D-erythrose 4-phosphate and phosphoenolpyruvate: step 2/7.</text>
</comment>
<gene>
    <name evidence="18" type="primary">aroB</name>
    <name evidence="21" type="ORF">D3874_14905</name>
</gene>
<dbReference type="EMBL" id="QYUK01000011">
    <property type="protein sequence ID" value="RJF88146.1"/>
    <property type="molecule type" value="Genomic_DNA"/>
</dbReference>
<proteinExistence type="inferred from homology"/>
<dbReference type="FunFam" id="3.40.50.1970:FF:000001">
    <property type="entry name" value="3-dehydroquinate synthase"/>
    <property type="match status" value="1"/>
</dbReference>
<dbReference type="HAMAP" id="MF_00110">
    <property type="entry name" value="DHQ_synthase"/>
    <property type="match status" value="1"/>
</dbReference>
<evidence type="ECO:0000256" key="11">
    <source>
        <dbReference type="ARBA" id="ARBA00022723"/>
    </source>
</evidence>
<comment type="caution">
    <text evidence="21">The sequence shown here is derived from an EMBL/GenBank/DDBJ whole genome shotgun (WGS) entry which is preliminary data.</text>
</comment>
<dbReference type="InterPro" id="IPR030963">
    <property type="entry name" value="DHQ_synth_fam"/>
</dbReference>
<dbReference type="PANTHER" id="PTHR43622">
    <property type="entry name" value="3-DEHYDROQUINATE SYNTHASE"/>
    <property type="match status" value="1"/>
</dbReference>
<organism evidence="21 22">
    <name type="scientific">Oleomonas cavernae</name>
    <dbReference type="NCBI Taxonomy" id="2320859"/>
    <lineage>
        <taxon>Bacteria</taxon>
        <taxon>Pseudomonadati</taxon>
        <taxon>Pseudomonadota</taxon>
        <taxon>Alphaproteobacteria</taxon>
        <taxon>Acetobacterales</taxon>
        <taxon>Acetobacteraceae</taxon>
        <taxon>Oleomonas</taxon>
    </lineage>
</organism>
<dbReference type="GO" id="GO:0000166">
    <property type="term" value="F:nucleotide binding"/>
    <property type="evidence" value="ECO:0007669"/>
    <property type="project" value="UniProtKB-KW"/>
</dbReference>
<evidence type="ECO:0000256" key="8">
    <source>
        <dbReference type="ARBA" id="ARBA00017684"/>
    </source>
</evidence>
<dbReference type="GO" id="GO:0009423">
    <property type="term" value="P:chorismate biosynthetic process"/>
    <property type="evidence" value="ECO:0007669"/>
    <property type="project" value="UniProtKB-UniRule"/>
</dbReference>
<evidence type="ECO:0000256" key="18">
    <source>
        <dbReference type="HAMAP-Rule" id="MF_00110"/>
    </source>
</evidence>
<feature type="binding site" evidence="18">
    <location>
        <position position="251"/>
    </location>
    <ligand>
        <name>Zn(2+)</name>
        <dbReference type="ChEBI" id="CHEBI:29105"/>
    </ligand>
</feature>
<dbReference type="Gene3D" id="1.20.1090.10">
    <property type="entry name" value="Dehydroquinate synthase-like - alpha domain"/>
    <property type="match status" value="1"/>
</dbReference>
<evidence type="ECO:0000256" key="5">
    <source>
        <dbReference type="ARBA" id="ARBA00004661"/>
    </source>
</evidence>
<evidence type="ECO:0000256" key="3">
    <source>
        <dbReference type="ARBA" id="ARBA00003485"/>
    </source>
</evidence>
<feature type="binding site" evidence="18">
    <location>
        <position position="155"/>
    </location>
    <ligand>
        <name>NAD(+)</name>
        <dbReference type="ChEBI" id="CHEBI:57540"/>
    </ligand>
</feature>
<dbReference type="Proteomes" id="UP000284605">
    <property type="component" value="Unassembled WGS sequence"/>
</dbReference>
<feature type="binding site" evidence="18">
    <location>
        <begin position="133"/>
        <end position="134"/>
    </location>
    <ligand>
        <name>NAD(+)</name>
        <dbReference type="ChEBI" id="CHEBI:57540"/>
    </ligand>
</feature>
<feature type="binding site" evidence="18">
    <location>
        <position position="146"/>
    </location>
    <ligand>
        <name>NAD(+)</name>
        <dbReference type="ChEBI" id="CHEBI:57540"/>
    </ligand>
</feature>
<dbReference type="GO" id="GO:0009073">
    <property type="term" value="P:aromatic amino acid family biosynthetic process"/>
    <property type="evidence" value="ECO:0007669"/>
    <property type="project" value="UniProtKB-KW"/>
</dbReference>
<dbReference type="UniPathway" id="UPA00053">
    <property type="reaction ID" value="UER00085"/>
</dbReference>
<keyword evidence="17 18" id="KW-0170">Cobalt</keyword>
<dbReference type="GO" id="GO:0046872">
    <property type="term" value="F:metal ion binding"/>
    <property type="evidence" value="ECO:0007669"/>
    <property type="project" value="UniProtKB-KW"/>
</dbReference>
<feature type="domain" description="3-dehydroquinate synthase N-terminal" evidence="19">
    <location>
        <begin position="71"/>
        <end position="182"/>
    </location>
</feature>
<keyword evidence="14 18" id="KW-0520">NAD</keyword>
<dbReference type="AlphaFoldDB" id="A0A418WDU6"/>
<comment type="similarity">
    <text evidence="6 18">Belongs to the sugar phosphate cyclases superfamily. Dehydroquinate synthase family.</text>
</comment>
<keyword evidence="9 18" id="KW-0963">Cytoplasm</keyword>
<dbReference type="RefSeq" id="WP_119778782.1">
    <property type="nucleotide sequence ID" value="NZ_QYUK01000011.1"/>
</dbReference>
<comment type="caution">
    <text evidence="18">Lacks conserved residue(s) required for the propagation of feature annotation.</text>
</comment>
<dbReference type="CDD" id="cd08195">
    <property type="entry name" value="DHQS"/>
    <property type="match status" value="1"/>
</dbReference>
<accession>A0A418WDU6</accession>
<evidence type="ECO:0000256" key="10">
    <source>
        <dbReference type="ARBA" id="ARBA00022605"/>
    </source>
</evidence>
<reference evidence="21 22" key="1">
    <citation type="submission" date="2018-09" db="EMBL/GenBank/DDBJ databases">
        <authorList>
            <person name="Zhu H."/>
        </authorList>
    </citation>
    <scope>NUCLEOTIDE SEQUENCE [LARGE SCALE GENOMIC DNA]</scope>
    <source>
        <strain evidence="21 22">K1W22B-8</strain>
    </source>
</reference>
<keyword evidence="22" id="KW-1185">Reference proteome</keyword>
<keyword evidence="10 18" id="KW-0028">Amino-acid biosynthesis</keyword>
<name>A0A418WDU6_9PROT</name>
<dbReference type="InterPro" id="IPR016037">
    <property type="entry name" value="DHQ_synth_AroB"/>
</dbReference>
<evidence type="ECO:0000256" key="2">
    <source>
        <dbReference type="ARBA" id="ARBA00001911"/>
    </source>
</evidence>
<protein>
    <recommendedName>
        <fullName evidence="8 18">3-dehydroquinate synthase</fullName>
        <shortName evidence="18">DHQS</shortName>
        <ecNumber evidence="7 18">4.2.3.4</ecNumber>
    </recommendedName>
</protein>
<dbReference type="NCBIfam" id="TIGR01357">
    <property type="entry name" value="aroB"/>
    <property type="match status" value="1"/>
</dbReference>
<dbReference type="Pfam" id="PF01761">
    <property type="entry name" value="DHQ_synthase"/>
    <property type="match status" value="1"/>
</dbReference>
<comment type="subcellular location">
    <subcellularLocation>
        <location evidence="4 18">Cytoplasm</location>
    </subcellularLocation>
</comment>
<evidence type="ECO:0000256" key="6">
    <source>
        <dbReference type="ARBA" id="ARBA00005412"/>
    </source>
</evidence>
<dbReference type="Gene3D" id="3.40.50.1970">
    <property type="match status" value="1"/>
</dbReference>
<keyword evidence="13 18" id="KW-0862">Zinc</keyword>
<feature type="domain" description="3-dehydroquinate synthase C-terminal" evidence="20">
    <location>
        <begin position="185"/>
        <end position="339"/>
    </location>
</feature>
<comment type="catalytic activity">
    <reaction evidence="1 18">
        <text>7-phospho-2-dehydro-3-deoxy-D-arabino-heptonate = 3-dehydroquinate + phosphate</text>
        <dbReference type="Rhea" id="RHEA:21968"/>
        <dbReference type="ChEBI" id="CHEBI:32364"/>
        <dbReference type="ChEBI" id="CHEBI:43474"/>
        <dbReference type="ChEBI" id="CHEBI:58394"/>
        <dbReference type="EC" id="4.2.3.4"/>
    </reaction>
</comment>
<feature type="binding site" evidence="18">
    <location>
        <position position="269"/>
    </location>
    <ligand>
        <name>Zn(2+)</name>
        <dbReference type="ChEBI" id="CHEBI:29105"/>
    </ligand>
</feature>
<dbReference type="PIRSF" id="PIRSF001455">
    <property type="entry name" value="DHQ_synth"/>
    <property type="match status" value="1"/>
</dbReference>
<comment type="cofactor">
    <cofactor evidence="2 18">
        <name>NAD(+)</name>
        <dbReference type="ChEBI" id="CHEBI:57540"/>
    </cofactor>
</comment>
<dbReference type="PANTHER" id="PTHR43622:SF7">
    <property type="entry name" value="3-DEHYDROQUINATE SYNTHASE, CHLOROPLASTIC"/>
    <property type="match status" value="1"/>
</dbReference>
<keyword evidence="16 18" id="KW-0456">Lyase</keyword>
<evidence type="ECO:0000256" key="14">
    <source>
        <dbReference type="ARBA" id="ARBA00023027"/>
    </source>
</evidence>
<feature type="binding site" evidence="18">
    <location>
        <position position="188"/>
    </location>
    <ligand>
        <name>Zn(2+)</name>
        <dbReference type="ChEBI" id="CHEBI:29105"/>
    </ligand>
</feature>
<evidence type="ECO:0000259" key="19">
    <source>
        <dbReference type="Pfam" id="PF01761"/>
    </source>
</evidence>
<evidence type="ECO:0000256" key="13">
    <source>
        <dbReference type="ARBA" id="ARBA00022833"/>
    </source>
</evidence>
<evidence type="ECO:0000256" key="16">
    <source>
        <dbReference type="ARBA" id="ARBA00023239"/>
    </source>
</evidence>
<sequence>MSETVRVPVALGERAYDIFIGAGVVERLGAGVRELFPRGRALIVTDEHVAPLHLAKAQASLDGAGVRHQAIVLPAGEGSKSFAMLERLMAHLLDARIERRDAVVALGGGVIGDLAGFAASIAKRGVDFVQVPTTMLAQVDSSVGGKTGINTSHGKNLVGAFHQPRLVLADIALLETLPRRELLAGYAEVVKYGLLGDADFFDWLEVHGPALVDGDRPARIEAVRRSVVAKARIVAADERETGERALLNLGHTFGHALEAATGFGPRLLHGEGVAIGMRLAFDLSVRLGLCPGQDAVRARRHMAAVGLPTAPADIEGAAGLGPALAPAALIGHMAQDKKVLDGKLTFILARGIGDAFITQDVPIEAVDAVLKAA</sequence>
<evidence type="ECO:0000256" key="1">
    <source>
        <dbReference type="ARBA" id="ARBA00001393"/>
    </source>
</evidence>
<evidence type="ECO:0000256" key="15">
    <source>
        <dbReference type="ARBA" id="ARBA00023141"/>
    </source>
</evidence>
<dbReference type="EC" id="4.2.3.4" evidence="7 18"/>
<evidence type="ECO:0000256" key="12">
    <source>
        <dbReference type="ARBA" id="ARBA00022741"/>
    </source>
</evidence>
<dbReference type="GO" id="GO:0005737">
    <property type="term" value="C:cytoplasm"/>
    <property type="evidence" value="ECO:0007669"/>
    <property type="project" value="UniProtKB-SubCell"/>
</dbReference>
<dbReference type="InterPro" id="IPR030960">
    <property type="entry name" value="DHQS/DOIS_N"/>
</dbReference>
<dbReference type="GO" id="GO:0003856">
    <property type="term" value="F:3-dehydroquinate synthase activity"/>
    <property type="evidence" value="ECO:0007669"/>
    <property type="project" value="UniProtKB-UniRule"/>
</dbReference>
<dbReference type="GO" id="GO:0008652">
    <property type="term" value="P:amino acid biosynthetic process"/>
    <property type="evidence" value="ECO:0007669"/>
    <property type="project" value="UniProtKB-KW"/>
</dbReference>
<evidence type="ECO:0000313" key="21">
    <source>
        <dbReference type="EMBL" id="RJF88146.1"/>
    </source>
</evidence>
<dbReference type="OrthoDB" id="9806583at2"/>
<evidence type="ECO:0000256" key="9">
    <source>
        <dbReference type="ARBA" id="ARBA00022490"/>
    </source>
</evidence>
<evidence type="ECO:0000313" key="22">
    <source>
        <dbReference type="Proteomes" id="UP000284605"/>
    </source>
</evidence>
<dbReference type="Pfam" id="PF24621">
    <property type="entry name" value="DHQS_C"/>
    <property type="match status" value="1"/>
</dbReference>
<comment type="function">
    <text evidence="3 18">Catalyzes the conversion of 3-deoxy-D-arabino-heptulosonate 7-phosphate (DAHP) to dehydroquinate (DHQ).</text>
</comment>
<feature type="binding site" evidence="18">
    <location>
        <begin position="109"/>
        <end position="113"/>
    </location>
    <ligand>
        <name>NAD(+)</name>
        <dbReference type="ChEBI" id="CHEBI:57540"/>
    </ligand>
</feature>
<keyword evidence="11 18" id="KW-0479">Metal-binding</keyword>
<dbReference type="InterPro" id="IPR056179">
    <property type="entry name" value="DHQS_C"/>
</dbReference>
<dbReference type="SUPFAM" id="SSF56796">
    <property type="entry name" value="Dehydroquinate synthase-like"/>
    <property type="match status" value="1"/>
</dbReference>
<evidence type="ECO:0000256" key="17">
    <source>
        <dbReference type="ARBA" id="ARBA00023285"/>
    </source>
</evidence>
<keyword evidence="12 18" id="KW-0547">Nucleotide-binding</keyword>
<comment type="cofactor">
    <cofactor evidence="18">
        <name>Co(2+)</name>
        <dbReference type="ChEBI" id="CHEBI:48828"/>
    </cofactor>
    <cofactor evidence="18">
        <name>Zn(2+)</name>
        <dbReference type="ChEBI" id="CHEBI:29105"/>
    </cofactor>
    <text evidence="18">Binds 1 divalent metal cation per subunit. Can use either Co(2+) or Zn(2+).</text>
</comment>
<evidence type="ECO:0000259" key="20">
    <source>
        <dbReference type="Pfam" id="PF24621"/>
    </source>
</evidence>
<keyword evidence="15 18" id="KW-0057">Aromatic amino acid biosynthesis</keyword>
<evidence type="ECO:0000256" key="7">
    <source>
        <dbReference type="ARBA" id="ARBA00013031"/>
    </source>
</evidence>